<feature type="domain" description="F-box" evidence="1">
    <location>
        <begin position="10"/>
        <end position="57"/>
    </location>
</feature>
<accession>A0A8D8BYB4</accession>
<proteinExistence type="predicted"/>
<dbReference type="PROSITE" id="PS50181">
    <property type="entry name" value="FBOX"/>
    <property type="match status" value="1"/>
</dbReference>
<dbReference type="Gene3D" id="3.80.10.10">
    <property type="entry name" value="Ribonuclease Inhibitor"/>
    <property type="match status" value="2"/>
</dbReference>
<dbReference type="PANTHER" id="PTHR38926:SF5">
    <property type="entry name" value="F-BOX AND LEUCINE-RICH REPEAT PROTEIN 6"/>
    <property type="match status" value="1"/>
</dbReference>
<evidence type="ECO:0000259" key="1">
    <source>
        <dbReference type="PROSITE" id="PS50181"/>
    </source>
</evidence>
<dbReference type="CDD" id="cd09917">
    <property type="entry name" value="F-box_SF"/>
    <property type="match status" value="1"/>
</dbReference>
<dbReference type="EMBL" id="HBUE01098574">
    <property type="protein sequence ID" value="CAG6484146.1"/>
    <property type="molecule type" value="Transcribed_RNA"/>
</dbReference>
<dbReference type="InterPro" id="IPR032675">
    <property type="entry name" value="LRR_dom_sf"/>
</dbReference>
<dbReference type="PANTHER" id="PTHR38926">
    <property type="entry name" value="F-BOX DOMAIN CONTAINING PROTEIN, EXPRESSED"/>
    <property type="match status" value="1"/>
</dbReference>
<reference evidence="2" key="1">
    <citation type="submission" date="2021-05" db="EMBL/GenBank/DDBJ databases">
        <authorList>
            <person name="Alioto T."/>
            <person name="Alioto T."/>
            <person name="Gomez Garrido J."/>
        </authorList>
    </citation>
    <scope>NUCLEOTIDE SEQUENCE</scope>
</reference>
<dbReference type="InterPro" id="IPR001810">
    <property type="entry name" value="F-box_dom"/>
</dbReference>
<dbReference type="InterPro" id="IPR036047">
    <property type="entry name" value="F-box-like_dom_sf"/>
</dbReference>
<dbReference type="SMART" id="SM00256">
    <property type="entry name" value="FBOX"/>
    <property type="match status" value="1"/>
</dbReference>
<organism evidence="2">
    <name type="scientific">Culex pipiens</name>
    <name type="common">House mosquito</name>
    <dbReference type="NCBI Taxonomy" id="7175"/>
    <lineage>
        <taxon>Eukaryota</taxon>
        <taxon>Metazoa</taxon>
        <taxon>Ecdysozoa</taxon>
        <taxon>Arthropoda</taxon>
        <taxon>Hexapoda</taxon>
        <taxon>Insecta</taxon>
        <taxon>Pterygota</taxon>
        <taxon>Neoptera</taxon>
        <taxon>Endopterygota</taxon>
        <taxon>Diptera</taxon>
        <taxon>Nematocera</taxon>
        <taxon>Culicoidea</taxon>
        <taxon>Culicidae</taxon>
        <taxon>Culicinae</taxon>
        <taxon>Culicini</taxon>
        <taxon>Culex</taxon>
        <taxon>Culex</taxon>
    </lineage>
</organism>
<sequence>MANQTAKPDLDIVSRVPSKIWEQIFGHLSVHQLLEFRLICRSWRSIVDGCPALMERILLKFPEGFVLDREYKPKYLVPARNLSLEKVRISTVDSWWTTFGKAIVDLKIIDCEFSLSKLLELLKPMESLKSLQLNNLDLPKSSRLVINLDLSHVESLMISKISGDVLNFLVPSFTQLKRIDLPAGLDENKIINLIHSLKDSLEGLTLDYKPTTLKEIIQLKQLTHFTARSGTLTSEELNEIGKALPKLKSISFCLSMETTSLACLSTMNELECLSLNAPTYYCYKQSKFVPCHKVVRDFNGAKNLKLINFKLSGIIPTSDSLYKYFDNSPNIVDIGLFYCTFNSWFKIFEALELFCATLQRLELHSLHVENTHDRLSEYFDGLKYLKIHSCDMPKKLLIKFIRLCPQLEEIQLSAMDKTLNDEVVLVLCQNLKQLERMSLNNSFSLTDKSVDYIVEHCHALKQLNVQNCVNLSDGAKHKLKSMKNVRCVV</sequence>
<dbReference type="SUPFAM" id="SSF52047">
    <property type="entry name" value="RNI-like"/>
    <property type="match status" value="1"/>
</dbReference>
<dbReference type="SUPFAM" id="SSF81383">
    <property type="entry name" value="F-box domain"/>
    <property type="match status" value="1"/>
</dbReference>
<evidence type="ECO:0000313" key="2">
    <source>
        <dbReference type="EMBL" id="CAG6484149.1"/>
    </source>
</evidence>
<dbReference type="EMBL" id="HBUE01098580">
    <property type="protein sequence ID" value="CAG6484149.1"/>
    <property type="molecule type" value="Transcribed_RNA"/>
</dbReference>
<dbReference type="AlphaFoldDB" id="A0A8D8BYB4"/>
<protein>
    <submittedName>
        <fullName evidence="2">F-box/LRR-repeat protein 2</fullName>
    </submittedName>
</protein>
<name>A0A8D8BYB4_CULPI</name>
<dbReference type="Pfam" id="PF00646">
    <property type="entry name" value="F-box"/>
    <property type="match status" value="1"/>
</dbReference>
<dbReference type="Gene3D" id="1.20.1280.50">
    <property type="match status" value="1"/>
</dbReference>